<proteinExistence type="predicted"/>
<organism evidence="3 4">
    <name type="scientific">Streptomyces marincola</name>
    <dbReference type="NCBI Taxonomy" id="2878388"/>
    <lineage>
        <taxon>Bacteria</taxon>
        <taxon>Bacillati</taxon>
        <taxon>Actinomycetota</taxon>
        <taxon>Actinomycetes</taxon>
        <taxon>Kitasatosporales</taxon>
        <taxon>Streptomycetaceae</taxon>
        <taxon>Streptomyces</taxon>
    </lineage>
</organism>
<evidence type="ECO:0000313" key="3">
    <source>
        <dbReference type="EMBL" id="ARQ69813.1"/>
    </source>
</evidence>
<dbReference type="KEGG" id="smao:CAG99_13905"/>
<keyword evidence="2" id="KW-0472">Membrane</keyword>
<dbReference type="AlphaFoldDB" id="A0A1W7CYC7"/>
<feature type="compositionally biased region" description="Basic and acidic residues" evidence="1">
    <location>
        <begin position="211"/>
        <end position="223"/>
    </location>
</feature>
<feature type="transmembrane region" description="Helical" evidence="2">
    <location>
        <begin position="24"/>
        <end position="45"/>
    </location>
</feature>
<feature type="region of interest" description="Disordered" evidence="1">
    <location>
        <begin position="184"/>
        <end position="223"/>
    </location>
</feature>
<feature type="transmembrane region" description="Helical" evidence="2">
    <location>
        <begin position="125"/>
        <end position="144"/>
    </location>
</feature>
<feature type="transmembrane region" description="Helical" evidence="2">
    <location>
        <begin position="51"/>
        <end position="69"/>
    </location>
</feature>
<keyword evidence="2" id="KW-0812">Transmembrane</keyword>
<keyword evidence="2" id="KW-1133">Transmembrane helix</keyword>
<reference evidence="3 4" key="1">
    <citation type="submission" date="2017-05" db="EMBL/GenBank/DDBJ databases">
        <title>Complete genome sequence of Streptomyces sp. SCSIO 03032 revealed the diverse biosynthetic pathways for its bioactive secondary metabolites.</title>
        <authorList>
            <person name="Ma L."/>
            <person name="Zhu Y."/>
            <person name="Zhang W."/>
            <person name="Zhang G."/>
            <person name="Tian X."/>
            <person name="Zhang S."/>
            <person name="Zhang C."/>
        </authorList>
    </citation>
    <scope>NUCLEOTIDE SEQUENCE [LARGE SCALE GENOMIC DNA]</scope>
    <source>
        <strain evidence="3 4">SCSIO 03032</strain>
    </source>
</reference>
<sequence>MRMRGEALGGDIDWEGERRRIDSLWMTTALLLAEGAVLIAVAAFAFGPLPALIGAGVWVLITAVVMAVVRRTRRRVAADIGVSERYVGVVGRRIRRERVPDDPVARRAMGRLLERQRRQLSGRRWLWPVLAVLYGSLAVAHGLGGGWGAAVMWGLAAVLACAAPGMLRTQRARLDRVERRLRQAEAPAAAAAEEPEPEREGAWRPAGRVPTGRERTGHEQAGR</sequence>
<evidence type="ECO:0000256" key="1">
    <source>
        <dbReference type="SAM" id="MobiDB-lite"/>
    </source>
</evidence>
<gene>
    <name evidence="3" type="ORF">CAG99_13905</name>
</gene>
<name>A0A1W7CYC7_9ACTN</name>
<accession>A0A1W7CYC7</accession>
<evidence type="ECO:0000313" key="4">
    <source>
        <dbReference type="Proteomes" id="UP000194218"/>
    </source>
</evidence>
<evidence type="ECO:0000256" key="2">
    <source>
        <dbReference type="SAM" id="Phobius"/>
    </source>
</evidence>
<dbReference type="Proteomes" id="UP000194218">
    <property type="component" value="Chromosome"/>
</dbReference>
<feature type="transmembrane region" description="Helical" evidence="2">
    <location>
        <begin position="150"/>
        <end position="167"/>
    </location>
</feature>
<dbReference type="RefSeq" id="WP_086159679.1">
    <property type="nucleotide sequence ID" value="NZ_CP021121.1"/>
</dbReference>
<protein>
    <submittedName>
        <fullName evidence="3">Uncharacterized protein</fullName>
    </submittedName>
</protein>
<dbReference type="EMBL" id="CP021121">
    <property type="protein sequence ID" value="ARQ69813.1"/>
    <property type="molecule type" value="Genomic_DNA"/>
</dbReference>
<keyword evidence="4" id="KW-1185">Reference proteome</keyword>